<evidence type="ECO:0000313" key="3">
    <source>
        <dbReference type="Proteomes" id="UP000553632"/>
    </source>
</evidence>
<reference evidence="2 3" key="1">
    <citation type="submission" date="2020-04" db="EMBL/GenBank/DDBJ databases">
        <title>Perkinsus olseni comparative genomics.</title>
        <authorList>
            <person name="Bogema D.R."/>
        </authorList>
    </citation>
    <scope>NUCLEOTIDE SEQUENCE [LARGE SCALE GENOMIC DNA]</scope>
    <source>
        <strain evidence="2 3">ATCC PRA-207</strain>
    </source>
</reference>
<accession>A0A7J6RZ88</accession>
<dbReference type="AlphaFoldDB" id="A0A7J6RZ88"/>
<feature type="region of interest" description="Disordered" evidence="1">
    <location>
        <begin position="284"/>
        <end position="346"/>
    </location>
</feature>
<name>A0A7J6RZ88_PEROL</name>
<evidence type="ECO:0000256" key="1">
    <source>
        <dbReference type="SAM" id="MobiDB-lite"/>
    </source>
</evidence>
<dbReference type="EMBL" id="JABANO010021907">
    <property type="protein sequence ID" value="KAF4726024.1"/>
    <property type="molecule type" value="Genomic_DNA"/>
</dbReference>
<dbReference type="Proteomes" id="UP000553632">
    <property type="component" value="Unassembled WGS sequence"/>
</dbReference>
<sequence>MPQPVITQPITRLMRDWKSSEQLVEVNFGDAQSGRVTVFDHGIYEETQVTDQKQAPTGSDGPKMMSLNIRIAGGARNASRDQLDFVKEVNGDLTLKEAESDLLKEENFKEGGSTRATWIVAGSLLPRDVPLKDIEKLNRSDDVVVQVFLQSTATEGSDGTATGRGGSSTVNLDRMDTFEDSVSIFTYSVSGLGLAFTWRYLLYSDRSPIGRDDGSSLLQNLTLFCIYAPLPADCLSPRCEIDIVNAVLGDRWTSEPVSPCMDRFTLLWVATIVGVLIRNLTPRAESSSTSTERRDGGPTERTSVAEEMPVDGAAERDTSVAGVEATVPASAPSVHEEDESPSSPRE</sequence>
<protein>
    <submittedName>
        <fullName evidence="2">Uncharacterized protein</fullName>
    </submittedName>
</protein>
<comment type="caution">
    <text evidence="2">The sequence shown here is derived from an EMBL/GenBank/DDBJ whole genome shotgun (WGS) entry which is preliminary data.</text>
</comment>
<keyword evidence="3" id="KW-1185">Reference proteome</keyword>
<proteinExistence type="predicted"/>
<organism evidence="2 3">
    <name type="scientific">Perkinsus olseni</name>
    <name type="common">Perkinsus atlanticus</name>
    <dbReference type="NCBI Taxonomy" id="32597"/>
    <lineage>
        <taxon>Eukaryota</taxon>
        <taxon>Sar</taxon>
        <taxon>Alveolata</taxon>
        <taxon>Perkinsozoa</taxon>
        <taxon>Perkinsea</taxon>
        <taxon>Perkinsida</taxon>
        <taxon>Perkinsidae</taxon>
        <taxon>Perkinsus</taxon>
    </lineage>
</organism>
<evidence type="ECO:0000313" key="2">
    <source>
        <dbReference type="EMBL" id="KAF4726024.1"/>
    </source>
</evidence>
<gene>
    <name evidence="2" type="ORF">FOZ63_026892</name>
</gene>